<dbReference type="InterPro" id="IPR011006">
    <property type="entry name" value="CheY-like_superfamily"/>
</dbReference>
<proteinExistence type="predicted"/>
<feature type="DNA-binding region" description="OmpR/PhoB-type" evidence="7">
    <location>
        <begin position="125"/>
        <end position="223"/>
    </location>
</feature>
<dbReference type="InterPro" id="IPR039420">
    <property type="entry name" value="WalR-like"/>
</dbReference>
<keyword evidence="5" id="KW-0804">Transcription</keyword>
<keyword evidence="4 7" id="KW-0238">DNA-binding</keyword>
<reference evidence="10 11" key="1">
    <citation type="submission" date="2020-08" db="EMBL/GenBank/DDBJ databases">
        <title>Genomic Encyclopedia of Type Strains, Phase IV (KMG-V): Genome sequencing to study the core and pangenomes of soil and plant-associated prokaryotes.</title>
        <authorList>
            <person name="Whitman W."/>
        </authorList>
    </citation>
    <scope>NUCLEOTIDE SEQUENCE [LARGE SCALE GENOMIC DNA]</scope>
    <source>
        <strain evidence="10 11">X5P2</strain>
    </source>
</reference>
<dbReference type="InterPro" id="IPR001789">
    <property type="entry name" value="Sig_transdc_resp-reg_receiver"/>
</dbReference>
<feature type="modified residue" description="4-aspartylphosphate" evidence="6">
    <location>
        <position position="52"/>
    </location>
</feature>
<evidence type="ECO:0000256" key="5">
    <source>
        <dbReference type="ARBA" id="ARBA00023163"/>
    </source>
</evidence>
<evidence type="ECO:0000313" key="11">
    <source>
        <dbReference type="Proteomes" id="UP000535182"/>
    </source>
</evidence>
<dbReference type="SMART" id="SM00448">
    <property type="entry name" value="REC"/>
    <property type="match status" value="1"/>
</dbReference>
<evidence type="ECO:0000256" key="2">
    <source>
        <dbReference type="ARBA" id="ARBA00023012"/>
    </source>
</evidence>
<evidence type="ECO:0000256" key="7">
    <source>
        <dbReference type="PROSITE-ProRule" id="PRU01091"/>
    </source>
</evidence>
<dbReference type="SMART" id="SM00862">
    <property type="entry name" value="Trans_reg_C"/>
    <property type="match status" value="1"/>
</dbReference>
<dbReference type="PROSITE" id="PS51755">
    <property type="entry name" value="OMPR_PHOB"/>
    <property type="match status" value="1"/>
</dbReference>
<dbReference type="PANTHER" id="PTHR48111:SF22">
    <property type="entry name" value="REGULATOR OF RPOS"/>
    <property type="match status" value="1"/>
</dbReference>
<sequence length="236" mass="26427">MRVLLVEDEIRLAENVAQALRDGPGFAVDHAEDGQAGLSLAENLCYDLIILDLMLPNLDGQTVLRRLRERGDGTAVLILTARSERSSIIQLLNYGADDYVSKPFDLGELIARAKALIRRGKGTASPALRLGDLELHTGDHSVFRAGTPILLSPMEYRILEYMMHRPRAVISKRELLEHMYDFNWAHHSNVIEAHVSNLRRKLGEGTNPPTIENLRNRGYRLVLESTTSREVGNEPA</sequence>
<dbReference type="GO" id="GO:0032993">
    <property type="term" value="C:protein-DNA complex"/>
    <property type="evidence" value="ECO:0007669"/>
    <property type="project" value="TreeGrafter"/>
</dbReference>
<evidence type="ECO:0000256" key="1">
    <source>
        <dbReference type="ARBA" id="ARBA00022553"/>
    </source>
</evidence>
<feature type="domain" description="OmpR/PhoB-type" evidence="9">
    <location>
        <begin position="125"/>
        <end position="223"/>
    </location>
</feature>
<keyword evidence="3" id="KW-0805">Transcription regulation</keyword>
<dbReference type="SUPFAM" id="SSF52172">
    <property type="entry name" value="CheY-like"/>
    <property type="match status" value="1"/>
</dbReference>
<dbReference type="Gene3D" id="3.40.50.2300">
    <property type="match status" value="1"/>
</dbReference>
<dbReference type="EMBL" id="JACHEB010000006">
    <property type="protein sequence ID" value="MBB5329321.1"/>
    <property type="molecule type" value="Genomic_DNA"/>
</dbReference>
<dbReference type="GO" id="GO:0005829">
    <property type="term" value="C:cytosol"/>
    <property type="evidence" value="ECO:0007669"/>
    <property type="project" value="TreeGrafter"/>
</dbReference>
<evidence type="ECO:0000259" key="8">
    <source>
        <dbReference type="PROSITE" id="PS50110"/>
    </source>
</evidence>
<dbReference type="InterPro" id="IPR001867">
    <property type="entry name" value="OmpR/PhoB-type_DNA-bd"/>
</dbReference>
<feature type="domain" description="Response regulatory" evidence="8">
    <location>
        <begin position="2"/>
        <end position="117"/>
    </location>
</feature>
<evidence type="ECO:0000256" key="4">
    <source>
        <dbReference type="ARBA" id="ARBA00023125"/>
    </source>
</evidence>
<dbReference type="Pfam" id="PF00486">
    <property type="entry name" value="Trans_reg_C"/>
    <property type="match status" value="1"/>
</dbReference>
<keyword evidence="11" id="KW-1185">Reference proteome</keyword>
<dbReference type="FunFam" id="3.40.50.2300:FF:000002">
    <property type="entry name" value="DNA-binding response regulator PhoP"/>
    <property type="match status" value="1"/>
</dbReference>
<dbReference type="InterPro" id="IPR036388">
    <property type="entry name" value="WH-like_DNA-bd_sf"/>
</dbReference>
<keyword evidence="2" id="KW-0902">Two-component regulatory system</keyword>
<dbReference type="Pfam" id="PF00072">
    <property type="entry name" value="Response_reg"/>
    <property type="match status" value="1"/>
</dbReference>
<evidence type="ECO:0000256" key="3">
    <source>
        <dbReference type="ARBA" id="ARBA00023015"/>
    </source>
</evidence>
<dbReference type="Proteomes" id="UP000535182">
    <property type="component" value="Unassembled WGS sequence"/>
</dbReference>
<evidence type="ECO:0000256" key="6">
    <source>
        <dbReference type="PROSITE-ProRule" id="PRU00169"/>
    </source>
</evidence>
<dbReference type="GO" id="GO:0000976">
    <property type="term" value="F:transcription cis-regulatory region binding"/>
    <property type="evidence" value="ECO:0007669"/>
    <property type="project" value="TreeGrafter"/>
</dbReference>
<accession>A0A9X0QF74</accession>
<dbReference type="Gene3D" id="1.10.10.10">
    <property type="entry name" value="Winged helix-like DNA-binding domain superfamily/Winged helix DNA-binding domain"/>
    <property type="match status" value="1"/>
</dbReference>
<protein>
    <submittedName>
        <fullName evidence="10">Two-component system response regulator PhoP</fullName>
    </submittedName>
</protein>
<dbReference type="GO" id="GO:0006355">
    <property type="term" value="P:regulation of DNA-templated transcription"/>
    <property type="evidence" value="ECO:0007669"/>
    <property type="project" value="InterPro"/>
</dbReference>
<dbReference type="AlphaFoldDB" id="A0A9X0QF74"/>
<keyword evidence="1 6" id="KW-0597">Phosphoprotein</keyword>
<dbReference type="PANTHER" id="PTHR48111">
    <property type="entry name" value="REGULATOR OF RPOS"/>
    <property type="match status" value="1"/>
</dbReference>
<dbReference type="PROSITE" id="PS50110">
    <property type="entry name" value="RESPONSE_REGULATORY"/>
    <property type="match status" value="1"/>
</dbReference>
<gene>
    <name evidence="10" type="ORF">HDF14_002939</name>
</gene>
<dbReference type="GO" id="GO:0000156">
    <property type="term" value="F:phosphorelay response regulator activity"/>
    <property type="evidence" value="ECO:0007669"/>
    <property type="project" value="TreeGrafter"/>
</dbReference>
<name>A0A9X0QF74_9BACT</name>
<evidence type="ECO:0000313" key="10">
    <source>
        <dbReference type="EMBL" id="MBB5329321.1"/>
    </source>
</evidence>
<comment type="caution">
    <text evidence="10">The sequence shown here is derived from an EMBL/GenBank/DDBJ whole genome shotgun (WGS) entry which is preliminary data.</text>
</comment>
<dbReference type="RefSeq" id="WP_183977704.1">
    <property type="nucleotide sequence ID" value="NZ_JACHEB010000006.1"/>
</dbReference>
<evidence type="ECO:0000259" key="9">
    <source>
        <dbReference type="PROSITE" id="PS51755"/>
    </source>
</evidence>
<organism evidence="10 11">
    <name type="scientific">Tunturiibacter gelidiferens</name>
    <dbReference type="NCBI Taxonomy" id="3069689"/>
    <lineage>
        <taxon>Bacteria</taxon>
        <taxon>Pseudomonadati</taxon>
        <taxon>Acidobacteriota</taxon>
        <taxon>Terriglobia</taxon>
        <taxon>Terriglobales</taxon>
        <taxon>Acidobacteriaceae</taxon>
        <taxon>Tunturiibacter</taxon>
    </lineage>
</organism>
<dbReference type="CDD" id="cd00383">
    <property type="entry name" value="trans_reg_C"/>
    <property type="match status" value="1"/>
</dbReference>